<name>A0A1U9UKR5_CUPNE</name>
<keyword evidence="5" id="KW-0812">Transmembrane</keyword>
<evidence type="ECO:0000256" key="8">
    <source>
        <dbReference type="ARBA" id="ARBA00023114"/>
    </source>
</evidence>
<keyword evidence="3" id="KW-0813">Transport</keyword>
<dbReference type="AlphaFoldDB" id="A0A1U9UKR5"/>
<evidence type="ECO:0000313" key="14">
    <source>
        <dbReference type="Proteomes" id="UP000189627"/>
    </source>
</evidence>
<dbReference type="Proteomes" id="UP000189627">
    <property type="component" value="Chromosome 1"/>
</dbReference>
<evidence type="ECO:0000256" key="7">
    <source>
        <dbReference type="ARBA" id="ARBA00023065"/>
    </source>
</evidence>
<evidence type="ECO:0000256" key="5">
    <source>
        <dbReference type="ARBA" id="ARBA00022692"/>
    </source>
</evidence>
<evidence type="ECO:0000256" key="9">
    <source>
        <dbReference type="ARBA" id="ARBA00023136"/>
    </source>
</evidence>
<evidence type="ECO:0000256" key="11">
    <source>
        <dbReference type="SAM" id="SignalP"/>
    </source>
</evidence>
<dbReference type="InterPro" id="IPR023614">
    <property type="entry name" value="Porin_dom_sf"/>
</dbReference>
<dbReference type="PANTHER" id="PTHR34501:SF9">
    <property type="entry name" value="MAJOR OUTER MEMBRANE PROTEIN P.IA"/>
    <property type="match status" value="1"/>
</dbReference>
<evidence type="ECO:0000313" key="13">
    <source>
        <dbReference type="EMBL" id="AQV92765.1"/>
    </source>
</evidence>
<sequence length="360" mass="38135">MRVWNTRRGCAMPLAMVGVLAGVGCGACQQALAQPASSSVSVYGLIDTMVRYSDNNRGDQRLAELSEGYFSGSRWGVRGTEALGAGWSALFNLESGFDLATGASLQGTATPNYGQVGTQGTGRLFGRQSFLGLEHQAWGKLTFGRQFTTAYDATFRFQPYGHPNLDAVAILNGYTGPRQDNMAKYAGKWGALSAAAHYAFGEVPGDAAASSSRGLALAWTTARIDVGALFQSTNALATEEKRTIWGVGGSSQLGRVKLALGYLDHRFHLSPTRNHVLTGGATLQATPALAVSLAAGYDRQTAASGHRLMLTSVAEYALSRRTSVYAEADFNRISGAYALPAFMGVRGNKFGGGVGLRHRL</sequence>
<organism evidence="13 14">
    <name type="scientific">Cupriavidus necator</name>
    <name type="common">Alcaligenes eutrophus</name>
    <name type="synonym">Ralstonia eutropha</name>
    <dbReference type="NCBI Taxonomy" id="106590"/>
    <lineage>
        <taxon>Bacteria</taxon>
        <taxon>Pseudomonadati</taxon>
        <taxon>Pseudomonadota</taxon>
        <taxon>Betaproteobacteria</taxon>
        <taxon>Burkholderiales</taxon>
        <taxon>Burkholderiaceae</taxon>
        <taxon>Cupriavidus</taxon>
    </lineage>
</organism>
<keyword evidence="6 11" id="KW-0732">Signal</keyword>
<evidence type="ECO:0000256" key="3">
    <source>
        <dbReference type="ARBA" id="ARBA00022448"/>
    </source>
</evidence>
<dbReference type="InterPro" id="IPR033900">
    <property type="entry name" value="Gram_neg_porin_domain"/>
</dbReference>
<keyword evidence="10" id="KW-0998">Cell outer membrane</keyword>
<feature type="chain" id="PRO_5012030238" evidence="11">
    <location>
        <begin position="34"/>
        <end position="360"/>
    </location>
</feature>
<dbReference type="GO" id="GO:0046930">
    <property type="term" value="C:pore complex"/>
    <property type="evidence" value="ECO:0007669"/>
    <property type="project" value="UniProtKB-KW"/>
</dbReference>
<dbReference type="OrthoDB" id="8982743at2"/>
<keyword evidence="7" id="KW-0406">Ion transport</keyword>
<feature type="signal peptide" evidence="11">
    <location>
        <begin position="1"/>
        <end position="33"/>
    </location>
</feature>
<dbReference type="SUPFAM" id="SSF56935">
    <property type="entry name" value="Porins"/>
    <property type="match status" value="1"/>
</dbReference>
<dbReference type="EMBL" id="CP017757">
    <property type="protein sequence ID" value="AQV92765.1"/>
    <property type="molecule type" value="Genomic_DNA"/>
</dbReference>
<accession>A0A1U9UKR5</accession>
<dbReference type="PROSITE" id="PS51257">
    <property type="entry name" value="PROKAR_LIPOPROTEIN"/>
    <property type="match status" value="1"/>
</dbReference>
<proteinExistence type="predicted"/>
<dbReference type="GO" id="GO:0006811">
    <property type="term" value="P:monoatomic ion transport"/>
    <property type="evidence" value="ECO:0007669"/>
    <property type="project" value="UniProtKB-KW"/>
</dbReference>
<keyword evidence="4" id="KW-1134">Transmembrane beta strand</keyword>
<evidence type="ECO:0000256" key="2">
    <source>
        <dbReference type="ARBA" id="ARBA00011233"/>
    </source>
</evidence>
<evidence type="ECO:0000256" key="10">
    <source>
        <dbReference type="ARBA" id="ARBA00023237"/>
    </source>
</evidence>
<comment type="subcellular location">
    <subcellularLocation>
        <location evidence="1">Cell outer membrane</location>
        <topology evidence="1">Multi-pass membrane protein</topology>
    </subcellularLocation>
</comment>
<comment type="subunit">
    <text evidence="2">Homotrimer.</text>
</comment>
<gene>
    <name evidence="13" type="ORF">BJN34_02525</name>
</gene>
<dbReference type="CDD" id="cd00342">
    <property type="entry name" value="gram_neg_porins"/>
    <property type="match status" value="1"/>
</dbReference>
<dbReference type="GO" id="GO:0015288">
    <property type="term" value="F:porin activity"/>
    <property type="evidence" value="ECO:0007669"/>
    <property type="project" value="UniProtKB-KW"/>
</dbReference>
<dbReference type="GO" id="GO:0009279">
    <property type="term" value="C:cell outer membrane"/>
    <property type="evidence" value="ECO:0007669"/>
    <property type="project" value="UniProtKB-SubCell"/>
</dbReference>
<dbReference type="PANTHER" id="PTHR34501">
    <property type="entry name" value="PROTEIN YDDL-RELATED"/>
    <property type="match status" value="1"/>
</dbReference>
<protein>
    <submittedName>
        <fullName evidence="13">Porin</fullName>
    </submittedName>
</protein>
<dbReference type="Gene3D" id="2.40.160.10">
    <property type="entry name" value="Porin"/>
    <property type="match status" value="1"/>
</dbReference>
<evidence type="ECO:0000256" key="4">
    <source>
        <dbReference type="ARBA" id="ARBA00022452"/>
    </source>
</evidence>
<keyword evidence="8" id="KW-0626">Porin</keyword>
<dbReference type="Pfam" id="PF13609">
    <property type="entry name" value="Porin_4"/>
    <property type="match status" value="1"/>
</dbReference>
<evidence type="ECO:0000256" key="6">
    <source>
        <dbReference type="ARBA" id="ARBA00022729"/>
    </source>
</evidence>
<feature type="domain" description="Porin" evidence="12">
    <location>
        <begin position="27"/>
        <end position="332"/>
    </location>
</feature>
<evidence type="ECO:0000256" key="1">
    <source>
        <dbReference type="ARBA" id="ARBA00004571"/>
    </source>
</evidence>
<evidence type="ECO:0000259" key="12">
    <source>
        <dbReference type="Pfam" id="PF13609"/>
    </source>
</evidence>
<reference evidence="14" key="1">
    <citation type="submission" date="2017-02" db="EMBL/GenBank/DDBJ databases">
        <title>Complete genome sequence of Cupriavidus necator strain NH9, a 3-chlorobenzoate degrader.</title>
        <authorList>
            <person name="Moriuchi R."/>
            <person name="Dohra H."/>
            <person name="Ogawa N."/>
        </authorList>
    </citation>
    <scope>NUCLEOTIDE SEQUENCE [LARGE SCALE GENOMIC DNA]</scope>
    <source>
        <strain evidence="14">NH9</strain>
    </source>
</reference>
<dbReference type="InterPro" id="IPR050298">
    <property type="entry name" value="Gram-neg_bact_OMP"/>
</dbReference>
<dbReference type="KEGG" id="cuh:BJN34_02525"/>
<keyword evidence="9" id="KW-0472">Membrane</keyword>